<keyword evidence="4 7" id="KW-0812">Transmembrane</keyword>
<dbReference type="SUPFAM" id="SSF118215">
    <property type="entry name" value="Proton glutamate symport protein"/>
    <property type="match status" value="2"/>
</dbReference>
<evidence type="ECO:0000256" key="3">
    <source>
        <dbReference type="ARBA" id="ARBA00022475"/>
    </source>
</evidence>
<feature type="transmembrane region" description="Helical" evidence="7">
    <location>
        <begin position="49"/>
        <end position="67"/>
    </location>
</feature>
<dbReference type="PANTHER" id="PTHR42865:SF7">
    <property type="entry name" value="PROTON_GLUTAMATE-ASPARTATE SYMPORTER"/>
    <property type="match status" value="1"/>
</dbReference>
<evidence type="ECO:0000313" key="10">
    <source>
        <dbReference type="Proteomes" id="UP001153069"/>
    </source>
</evidence>
<evidence type="ECO:0000256" key="8">
    <source>
        <dbReference type="SAM" id="MobiDB-lite"/>
    </source>
</evidence>
<keyword evidence="3" id="KW-1003">Cell membrane</keyword>
<keyword evidence="6 7" id="KW-0472">Membrane</keyword>
<reference evidence="9" key="1">
    <citation type="submission" date="2020-06" db="EMBL/GenBank/DDBJ databases">
        <authorList>
            <consortium name="Plant Systems Biology data submission"/>
        </authorList>
    </citation>
    <scope>NUCLEOTIDE SEQUENCE</scope>
    <source>
        <strain evidence="9">D6</strain>
    </source>
</reference>
<dbReference type="PANTHER" id="PTHR42865">
    <property type="entry name" value="PROTON/GLUTAMATE-ASPARTATE SYMPORTER"/>
    <property type="match status" value="1"/>
</dbReference>
<dbReference type="EMBL" id="CAICTM010000038">
    <property type="protein sequence ID" value="CAB9498456.1"/>
    <property type="molecule type" value="Genomic_DNA"/>
</dbReference>
<evidence type="ECO:0000256" key="2">
    <source>
        <dbReference type="ARBA" id="ARBA00022448"/>
    </source>
</evidence>
<dbReference type="GO" id="GO:0005886">
    <property type="term" value="C:plasma membrane"/>
    <property type="evidence" value="ECO:0007669"/>
    <property type="project" value="UniProtKB-SubCell"/>
</dbReference>
<feature type="transmembrane region" description="Helical" evidence="7">
    <location>
        <begin position="245"/>
        <end position="264"/>
    </location>
</feature>
<comment type="similarity">
    <text evidence="7">Belongs to the dicarboxylate/amino acid:cation symporter (DAACS) (TC 2.A.23) family.</text>
</comment>
<protein>
    <recommendedName>
        <fullName evidence="7">Amino acid transporter</fullName>
    </recommendedName>
</protein>
<sequence length="569" mass="60844">MMKSSKSEQPELNPPAVTTGTEESSSEEDGAHSPHTGCGILGRYPVMSVLAFALAGVLVGIGLSTWEPEDPEDKATAVKWLGLIGDMFIRALKAVVLPLVFVNVILSVVDMMQVGRAGTVGVKTIGLYLFTTFLASIIGIISIMVFKGLFKTEDLDNDSLTRVQLGCNEEEGAYLTHGPDGDVFCYAGNLTEGMSSYFSIEDVDGTFVQTSSGPAELSFSDTIYDGVFGKLITSNIFQDFVDANFAAVVLFAIAMGAALAKSLYNKGMSGSDSTFVTFLKEIDAVLITLIHWIIMITPFAVFSLICSAVGSQDNLADSFSNVAYLCLAVMSGMFFHVFFVYTGIFYFVTRDNPFSYFKHILPAQTTAFACASSAATMPVTLECAESSGRVPTTIARFVIPLGATINMDGSAIYFPCACVWLAVLNGITPNFGNYVLLAILSTIGSAGTAPVPSAGLVMVLTAYNSVFGTTGIPDGFEFVVAIDWFLDRLQTVVNVSGDTIVAASIAHMVKLEGEHEIDTLKEGGDPDFSIRTKRMSVVDSNDGSNVEEEEEEETQKGVPSALKMPDFSV</sequence>
<keyword evidence="10" id="KW-1185">Reference proteome</keyword>
<feature type="transmembrane region" description="Helical" evidence="7">
    <location>
        <begin position="285"/>
        <end position="310"/>
    </location>
</feature>
<evidence type="ECO:0000313" key="9">
    <source>
        <dbReference type="EMBL" id="CAB9498456.1"/>
    </source>
</evidence>
<organism evidence="9 10">
    <name type="scientific">Seminavis robusta</name>
    <dbReference type="NCBI Taxonomy" id="568900"/>
    <lineage>
        <taxon>Eukaryota</taxon>
        <taxon>Sar</taxon>
        <taxon>Stramenopiles</taxon>
        <taxon>Ochrophyta</taxon>
        <taxon>Bacillariophyta</taxon>
        <taxon>Bacillariophyceae</taxon>
        <taxon>Bacillariophycidae</taxon>
        <taxon>Naviculales</taxon>
        <taxon>Naviculaceae</taxon>
        <taxon>Seminavis</taxon>
    </lineage>
</organism>
<name>A0A9N8DAV1_9STRA</name>
<dbReference type="PRINTS" id="PR00173">
    <property type="entry name" value="EDTRNSPORT"/>
</dbReference>
<comment type="subcellular location">
    <subcellularLocation>
        <location evidence="1">Cell membrane</location>
        <topology evidence="1">Multi-pass membrane protein</topology>
    </subcellularLocation>
    <subcellularLocation>
        <location evidence="7">Membrane</location>
        <topology evidence="7">Multi-pass membrane protein</topology>
    </subcellularLocation>
</comment>
<feature type="transmembrane region" description="Helical" evidence="7">
    <location>
        <begin position="322"/>
        <end position="348"/>
    </location>
</feature>
<feature type="transmembrane region" description="Helical" evidence="7">
    <location>
        <begin position="87"/>
        <end position="106"/>
    </location>
</feature>
<dbReference type="OrthoDB" id="70718at2759"/>
<feature type="region of interest" description="Disordered" evidence="8">
    <location>
        <begin position="536"/>
        <end position="569"/>
    </location>
</feature>
<keyword evidence="5 7" id="KW-1133">Transmembrane helix</keyword>
<dbReference type="InterPro" id="IPR001991">
    <property type="entry name" value="Na-dicarboxylate_symporter"/>
</dbReference>
<keyword evidence="2 7" id="KW-0813">Transport</keyword>
<comment type="caution">
    <text evidence="9">The sequence shown here is derived from an EMBL/GenBank/DDBJ whole genome shotgun (WGS) entry which is preliminary data.</text>
</comment>
<evidence type="ECO:0000256" key="4">
    <source>
        <dbReference type="ARBA" id="ARBA00022692"/>
    </source>
</evidence>
<dbReference type="GO" id="GO:0015293">
    <property type="term" value="F:symporter activity"/>
    <property type="evidence" value="ECO:0007669"/>
    <property type="project" value="UniProtKB-UniRule"/>
</dbReference>
<keyword evidence="7" id="KW-0769">Symport</keyword>
<gene>
    <name evidence="9" type="ORF">SEMRO_38_G023870.1</name>
</gene>
<evidence type="ECO:0000256" key="1">
    <source>
        <dbReference type="ARBA" id="ARBA00004651"/>
    </source>
</evidence>
<feature type="transmembrane region" description="Helical" evidence="7">
    <location>
        <begin position="127"/>
        <end position="150"/>
    </location>
</feature>
<evidence type="ECO:0000256" key="5">
    <source>
        <dbReference type="ARBA" id="ARBA00022989"/>
    </source>
</evidence>
<proteinExistence type="inferred from homology"/>
<feature type="region of interest" description="Disordered" evidence="8">
    <location>
        <begin position="1"/>
        <end position="34"/>
    </location>
</feature>
<dbReference type="Proteomes" id="UP001153069">
    <property type="component" value="Unassembled WGS sequence"/>
</dbReference>
<evidence type="ECO:0000256" key="7">
    <source>
        <dbReference type="RuleBase" id="RU361216"/>
    </source>
</evidence>
<dbReference type="AlphaFoldDB" id="A0A9N8DAV1"/>
<dbReference type="Gene3D" id="1.10.3860.10">
    <property type="entry name" value="Sodium:dicarboxylate symporter"/>
    <property type="match status" value="1"/>
</dbReference>
<evidence type="ECO:0000256" key="6">
    <source>
        <dbReference type="ARBA" id="ARBA00023136"/>
    </source>
</evidence>
<dbReference type="InterPro" id="IPR036458">
    <property type="entry name" value="Na:dicarbo_symporter_sf"/>
</dbReference>
<accession>A0A9N8DAV1</accession>
<dbReference type="Pfam" id="PF00375">
    <property type="entry name" value="SDF"/>
    <property type="match status" value="2"/>
</dbReference>